<dbReference type="GO" id="GO:0005975">
    <property type="term" value="P:carbohydrate metabolic process"/>
    <property type="evidence" value="ECO:0007669"/>
    <property type="project" value="InterPro"/>
</dbReference>
<comment type="similarity">
    <text evidence="1">Belongs to the glycosyl hydrolase 2 family.</text>
</comment>
<dbReference type="AlphaFoldDB" id="A0A926DN39"/>
<dbReference type="InterPro" id="IPR006104">
    <property type="entry name" value="Glyco_hydro_2_N"/>
</dbReference>
<evidence type="ECO:0000313" key="7">
    <source>
        <dbReference type="EMBL" id="MBC8542035.1"/>
    </source>
</evidence>
<evidence type="ECO:0000313" key="8">
    <source>
        <dbReference type="Proteomes" id="UP000657006"/>
    </source>
</evidence>
<proteinExistence type="inferred from homology"/>
<dbReference type="PANTHER" id="PTHR42732">
    <property type="entry name" value="BETA-GALACTOSIDASE"/>
    <property type="match status" value="1"/>
</dbReference>
<dbReference type="GO" id="GO:0004553">
    <property type="term" value="F:hydrolase activity, hydrolyzing O-glycosyl compounds"/>
    <property type="evidence" value="ECO:0007669"/>
    <property type="project" value="InterPro"/>
</dbReference>
<dbReference type="Pfam" id="PF02837">
    <property type="entry name" value="Glyco_hydro_2_N"/>
    <property type="match status" value="1"/>
</dbReference>
<dbReference type="SUPFAM" id="SSF49303">
    <property type="entry name" value="beta-Galactosidase/glucuronidase domain"/>
    <property type="match status" value="1"/>
</dbReference>
<evidence type="ECO:0000256" key="2">
    <source>
        <dbReference type="ARBA" id="ARBA00022801"/>
    </source>
</evidence>
<evidence type="ECO:0000256" key="1">
    <source>
        <dbReference type="ARBA" id="ARBA00007401"/>
    </source>
</evidence>
<dbReference type="Pfam" id="PF02836">
    <property type="entry name" value="Glyco_hydro_2_C"/>
    <property type="match status" value="1"/>
</dbReference>
<dbReference type="InterPro" id="IPR017853">
    <property type="entry name" value="GH"/>
</dbReference>
<dbReference type="SUPFAM" id="SSF51445">
    <property type="entry name" value="(Trans)glycosidases"/>
    <property type="match status" value="1"/>
</dbReference>
<reference evidence="7" key="1">
    <citation type="submission" date="2020-08" db="EMBL/GenBank/DDBJ databases">
        <title>Genome public.</title>
        <authorList>
            <person name="Liu C."/>
            <person name="Sun Q."/>
        </authorList>
    </citation>
    <scope>NUCLEOTIDE SEQUENCE</scope>
    <source>
        <strain evidence="7">NSJ-32</strain>
    </source>
</reference>
<dbReference type="SUPFAM" id="SSF49785">
    <property type="entry name" value="Galactose-binding domain-like"/>
    <property type="match status" value="1"/>
</dbReference>
<dbReference type="Pfam" id="PF00703">
    <property type="entry name" value="Glyco_hydro_2"/>
    <property type="match status" value="1"/>
</dbReference>
<dbReference type="EMBL" id="JACRSQ010000001">
    <property type="protein sequence ID" value="MBC8542035.1"/>
    <property type="molecule type" value="Genomic_DNA"/>
</dbReference>
<sequence>MKEALMIPRSEYPRPQFQREESSWQCLNGPWQFAFDFGNSGIDRKLYMPEAEFDREIVVPFCPESRLSGVEYKDFISAVWYRRTIRIAKAQLENRVLLHFGAVDYHAIVYVNGEKAGEHRGGYVSFSFDITALLREGENLLVVYAEDDNRHGLQPKGKQSSLFHSHGCDYTRTTGIWQTVWLEFVPKTYLKSVKTQSDYRNRTVTFTAAMAGQEADATLRACISFEGCVQKEVEVALNTGKTTFTVELDAVKLWDVGQPNLYDVTYTLYVKGTAVDTVAGYFGVRTVELRDHAIYLNGRPVFQRLILDQGFYPDGIYTAPTDEALRRDIELSMELGFNGARLHQKVFEERFLYWADHMGYLVWGEHASWGLDLHKMENLANFGAEWMEIVERDFNHPAIVGWCPFNETWGGQDPRLLQMMYAITKAMDTTRPVIDTSGNYHVVTDIYDIHDYEQDVDIFAQRYGAVTREKVYDKFEKQQYYEGQPYFISEYGGASWNASEGWGYGSAPKTEEEFMQRYAGLTTALMTNEAICAFCYTQLTDVEQEQNGLYQYDRSKKFSDAVYQAIRDTNRQTAAIERR</sequence>
<feature type="domain" description="Glycosyl hydrolases family 2 sugar binding" evidence="6">
    <location>
        <begin position="26"/>
        <end position="180"/>
    </location>
</feature>
<dbReference type="InterPro" id="IPR013783">
    <property type="entry name" value="Ig-like_fold"/>
</dbReference>
<keyword evidence="3" id="KW-0326">Glycosidase</keyword>
<evidence type="ECO:0000259" key="6">
    <source>
        <dbReference type="Pfam" id="PF02837"/>
    </source>
</evidence>
<dbReference type="InterPro" id="IPR006103">
    <property type="entry name" value="Glyco_hydro_2_cat"/>
</dbReference>
<dbReference type="Gene3D" id="2.60.120.260">
    <property type="entry name" value="Galactose-binding domain-like"/>
    <property type="match status" value="1"/>
</dbReference>
<dbReference type="Gene3D" id="3.20.20.80">
    <property type="entry name" value="Glycosidases"/>
    <property type="match status" value="1"/>
</dbReference>
<comment type="caution">
    <text evidence="7">The sequence shown here is derived from an EMBL/GenBank/DDBJ whole genome shotgun (WGS) entry which is preliminary data.</text>
</comment>
<evidence type="ECO:0000259" key="4">
    <source>
        <dbReference type="Pfam" id="PF00703"/>
    </source>
</evidence>
<dbReference type="InterPro" id="IPR006102">
    <property type="entry name" value="Ig-like_GH2"/>
</dbReference>
<keyword evidence="2" id="KW-0378">Hydrolase</keyword>
<accession>A0A926DN39</accession>
<protein>
    <submittedName>
        <fullName evidence="7">Beta-galactosidase</fullName>
    </submittedName>
</protein>
<name>A0A926DN39_9FIRM</name>
<dbReference type="Proteomes" id="UP000657006">
    <property type="component" value="Unassembled WGS sequence"/>
</dbReference>
<dbReference type="Gene3D" id="2.60.40.10">
    <property type="entry name" value="Immunoglobulins"/>
    <property type="match status" value="1"/>
</dbReference>
<dbReference type="InterPro" id="IPR008979">
    <property type="entry name" value="Galactose-bd-like_sf"/>
</dbReference>
<feature type="domain" description="Glycoside hydrolase family 2 catalytic" evidence="5">
    <location>
        <begin position="287"/>
        <end position="498"/>
    </location>
</feature>
<dbReference type="InterPro" id="IPR051913">
    <property type="entry name" value="GH2_Domain-Containing"/>
</dbReference>
<keyword evidence="8" id="KW-1185">Reference proteome</keyword>
<feature type="domain" description="Glycoside hydrolase family 2 immunoglobulin-like beta-sandwich" evidence="4">
    <location>
        <begin position="188"/>
        <end position="285"/>
    </location>
</feature>
<gene>
    <name evidence="7" type="ORF">H8730_00525</name>
</gene>
<dbReference type="PANTHER" id="PTHR42732:SF3">
    <property type="entry name" value="HYDROLASE"/>
    <property type="match status" value="1"/>
</dbReference>
<organism evidence="7 8">
    <name type="scientific">Bianquea renquensis</name>
    <dbReference type="NCBI Taxonomy" id="2763661"/>
    <lineage>
        <taxon>Bacteria</taxon>
        <taxon>Bacillati</taxon>
        <taxon>Bacillota</taxon>
        <taxon>Clostridia</taxon>
        <taxon>Eubacteriales</taxon>
        <taxon>Bianqueaceae</taxon>
        <taxon>Bianquea</taxon>
    </lineage>
</organism>
<evidence type="ECO:0000259" key="5">
    <source>
        <dbReference type="Pfam" id="PF02836"/>
    </source>
</evidence>
<dbReference type="InterPro" id="IPR036156">
    <property type="entry name" value="Beta-gal/glucu_dom_sf"/>
</dbReference>
<evidence type="ECO:0000256" key="3">
    <source>
        <dbReference type="ARBA" id="ARBA00023295"/>
    </source>
</evidence>